<dbReference type="OrthoDB" id="15893at2759"/>
<accession>A0A3M7E0K1</accession>
<dbReference type="GO" id="GO:0033615">
    <property type="term" value="P:mitochondrial proton-transporting ATP synthase complex assembly"/>
    <property type="evidence" value="ECO:0007669"/>
    <property type="project" value="InterPro"/>
</dbReference>
<comment type="caution">
    <text evidence="1">The sequence shown here is derived from an EMBL/GenBank/DDBJ whole genome shotgun (WGS) entry which is preliminary data.</text>
</comment>
<dbReference type="PANTHER" id="PTHR28015:SF1">
    <property type="entry name" value="ATP SYNTHASE ASSEMBLY FACTOR FMC1, MITOCHONDRIAL"/>
    <property type="match status" value="1"/>
</dbReference>
<evidence type="ECO:0008006" key="3">
    <source>
        <dbReference type="Google" id="ProtNLM"/>
    </source>
</evidence>
<dbReference type="PANTHER" id="PTHR28015">
    <property type="entry name" value="ATP SYNTHASE ASSEMBLY FACTOR FMC1, MITOCHONDRIAL"/>
    <property type="match status" value="1"/>
</dbReference>
<gene>
    <name evidence="1" type="ORF">D0863_06249</name>
</gene>
<organism evidence="1 2">
    <name type="scientific">Hortaea werneckii</name>
    <name type="common">Black yeast</name>
    <name type="synonym">Cladosporium werneckii</name>
    <dbReference type="NCBI Taxonomy" id="91943"/>
    <lineage>
        <taxon>Eukaryota</taxon>
        <taxon>Fungi</taxon>
        <taxon>Dikarya</taxon>
        <taxon>Ascomycota</taxon>
        <taxon>Pezizomycotina</taxon>
        <taxon>Dothideomycetes</taxon>
        <taxon>Dothideomycetidae</taxon>
        <taxon>Mycosphaerellales</taxon>
        <taxon>Teratosphaeriaceae</taxon>
        <taxon>Hortaea</taxon>
    </lineage>
</organism>
<evidence type="ECO:0000313" key="2">
    <source>
        <dbReference type="Proteomes" id="UP000269276"/>
    </source>
</evidence>
<dbReference type="InterPro" id="IPR039196">
    <property type="entry name" value="Fmc1"/>
</dbReference>
<proteinExistence type="predicted"/>
<evidence type="ECO:0000313" key="1">
    <source>
        <dbReference type="EMBL" id="RMY69746.1"/>
    </source>
</evidence>
<name>A0A3M7E0K1_HORWE</name>
<dbReference type="VEuPathDB" id="FungiDB:BTJ68_13468"/>
<dbReference type="EMBL" id="QWIP01000193">
    <property type="protein sequence ID" value="RMY69746.1"/>
    <property type="molecule type" value="Genomic_DNA"/>
</dbReference>
<dbReference type="GO" id="GO:0005759">
    <property type="term" value="C:mitochondrial matrix"/>
    <property type="evidence" value="ECO:0007669"/>
    <property type="project" value="TreeGrafter"/>
</dbReference>
<dbReference type="Proteomes" id="UP000269276">
    <property type="component" value="Unassembled WGS sequence"/>
</dbReference>
<dbReference type="AlphaFoldDB" id="A0A3M7E0K1"/>
<dbReference type="Pfam" id="PF13233">
    <property type="entry name" value="Complex1_LYR_2"/>
    <property type="match status" value="1"/>
</dbReference>
<sequence length="162" mass="18811">MTFLISESSAMVDIDGKAYYYLYTHHPSHNRTSRNTDSSIMATSAVQARSLYRQFLRELPHRSPSILANPSPIQQHIRHDFTGSTASISLEQQSQKPVERRLEEAQQYLHYLRSQREYITLLERYNPGMNMNEEERVRLTARRVGMDLPIEHMKGGDGSKEE</sequence>
<protein>
    <recommendedName>
        <fullName evidence="3">Ras guanyl-nucleotide exchange factor RasGEF</fullName>
    </recommendedName>
</protein>
<reference evidence="1 2" key="1">
    <citation type="journal article" date="2018" name="BMC Genomics">
        <title>Genomic evidence for intraspecific hybridization in a clonal and extremely halotolerant yeast.</title>
        <authorList>
            <person name="Gostincar C."/>
            <person name="Stajich J.E."/>
            <person name="Zupancic J."/>
            <person name="Zalar P."/>
            <person name="Gunde-Cimerman N."/>
        </authorList>
    </citation>
    <scope>NUCLEOTIDE SEQUENCE [LARGE SCALE GENOMIC DNA]</scope>
    <source>
        <strain evidence="1 2">EXF-2682</strain>
    </source>
</reference>